<organism evidence="2 3">
    <name type="scientific">Ziziphus jujuba</name>
    <name type="common">Chinese jujube</name>
    <name type="synonym">Ziziphus sativa</name>
    <dbReference type="NCBI Taxonomy" id="326968"/>
    <lineage>
        <taxon>Eukaryota</taxon>
        <taxon>Viridiplantae</taxon>
        <taxon>Streptophyta</taxon>
        <taxon>Embryophyta</taxon>
        <taxon>Tracheophyta</taxon>
        <taxon>Spermatophyta</taxon>
        <taxon>Magnoliopsida</taxon>
        <taxon>eudicotyledons</taxon>
        <taxon>Gunneridae</taxon>
        <taxon>Pentapetalae</taxon>
        <taxon>rosids</taxon>
        <taxon>fabids</taxon>
        <taxon>Rosales</taxon>
        <taxon>Rhamnaceae</taxon>
        <taxon>Paliureae</taxon>
        <taxon>Ziziphus</taxon>
    </lineage>
</organism>
<feature type="coiled-coil region" evidence="1">
    <location>
        <begin position="36"/>
        <end position="77"/>
    </location>
</feature>
<name>A0ABM3I9C8_ZIZJJ</name>
<gene>
    <name evidence="3" type="primary">LOC107405107</name>
</gene>
<evidence type="ECO:0000256" key="1">
    <source>
        <dbReference type="SAM" id="Coils"/>
    </source>
</evidence>
<dbReference type="Pfam" id="PF07795">
    <property type="entry name" value="DUF1635"/>
    <property type="match status" value="1"/>
</dbReference>
<sequence>MSLNLIRGPLNNFDVENIDELKQKLLYTTIELESVKLQAKEQIRKSEENVKNLLDLLNVAYKERDEARDQLQKLFNRILPSSPAELPAVVPHPKPESPLLMPAKAANSSITESNSLSETYNQQSHGSSPVDSFFDAVSSPDFSTINMADSSTMAFVKQQFVQDYNASLPTGLVSSTMAKTDPSSAVIDNLVKGKILPQKGKLLQAVMESGPLLQTLLVAGPLPMWRNPPPVQPFKIPPVSIKGCETGGFNQKPVENPCYIAQNSLNSFSYPEMSRGHSQTCSASLLSFNGRPSSSCLNNSRLLTSSSSFGNQIPIGKRQRLQ</sequence>
<dbReference type="PANTHER" id="PTHR33431">
    <property type="entry name" value="ENABLED-LIKE PROTEIN (DUF1635)"/>
    <property type="match status" value="1"/>
</dbReference>
<dbReference type="RefSeq" id="XP_048323756.1">
    <property type="nucleotide sequence ID" value="XM_048467799.2"/>
</dbReference>
<dbReference type="GeneID" id="107405107"/>
<proteinExistence type="predicted"/>
<dbReference type="Proteomes" id="UP001652623">
    <property type="component" value="Chromosome 10"/>
</dbReference>
<accession>A0ABM3I9C8</accession>
<evidence type="ECO:0000313" key="3">
    <source>
        <dbReference type="RefSeq" id="XP_048323756.1"/>
    </source>
</evidence>
<dbReference type="InterPro" id="IPR012862">
    <property type="entry name" value="DUF1635"/>
</dbReference>
<keyword evidence="1" id="KW-0175">Coiled coil</keyword>
<protein>
    <submittedName>
        <fullName evidence="3">Uncharacterized protein LOC107405107 isoform X1</fullName>
    </submittedName>
</protein>
<keyword evidence="2" id="KW-1185">Reference proteome</keyword>
<reference evidence="3" key="1">
    <citation type="submission" date="2025-08" db="UniProtKB">
        <authorList>
            <consortium name="RefSeq"/>
        </authorList>
    </citation>
    <scope>IDENTIFICATION</scope>
    <source>
        <tissue evidence="3">Seedling</tissue>
    </source>
</reference>
<dbReference type="PANTHER" id="PTHR33431:SF12">
    <property type="entry name" value="HIGH MOBILITY GROUP BOX PROTEIN, PUTATIVE (DUF1635)-RELATED"/>
    <property type="match status" value="1"/>
</dbReference>
<evidence type="ECO:0000313" key="2">
    <source>
        <dbReference type="Proteomes" id="UP001652623"/>
    </source>
</evidence>